<reference evidence="1" key="1">
    <citation type="journal article" date="2006" name="Proc. Natl. Acad. Sci. U.S.A.">
        <title>Presence/absence polymorphism for alternative pathogenicity islands in Pseudomonas viridiflava, a pathogen of Arabidopsis.</title>
        <authorList>
            <person name="Araki H."/>
            <person name="Tian D."/>
            <person name="Goss E.M."/>
            <person name="Jakob K."/>
            <person name="Halldorsdottir S.S."/>
            <person name="Kreitman M."/>
            <person name="Bergelson J."/>
        </authorList>
    </citation>
    <scope>NUCLEOTIDE SEQUENCE</scope>
    <source>
        <strain evidence="1">ME3.1b</strain>
        <strain evidence="2">RMX23.1a</strain>
    </source>
</reference>
<name>Q3T7Q0_PSEVI</name>
<dbReference type="EMBL" id="AY597282">
    <property type="protein sequence ID" value="AAT96325.1"/>
    <property type="molecule type" value="Genomic_DNA"/>
</dbReference>
<dbReference type="AlphaFoldDB" id="Q3T7Q0"/>
<accession>Q3T7Q0</accession>
<evidence type="ECO:0000313" key="2">
    <source>
        <dbReference type="EMBL" id="AAT96325.1"/>
    </source>
</evidence>
<organism evidence="1">
    <name type="scientific">Pseudomonas viridiflava</name>
    <name type="common">Phytomonas viridiflava</name>
    <dbReference type="NCBI Taxonomy" id="33069"/>
    <lineage>
        <taxon>Bacteria</taxon>
        <taxon>Pseudomonadati</taxon>
        <taxon>Pseudomonadota</taxon>
        <taxon>Gammaproteobacteria</taxon>
        <taxon>Pseudomonadales</taxon>
        <taxon>Pseudomonadaceae</taxon>
        <taxon>Pseudomonas</taxon>
    </lineage>
</organism>
<evidence type="ECO:0000313" key="1">
    <source>
        <dbReference type="EMBL" id="AAT96284.1"/>
    </source>
</evidence>
<proteinExistence type="predicted"/>
<dbReference type="EMBL" id="AY597281">
    <property type="protein sequence ID" value="AAT96284.1"/>
    <property type="molecule type" value="Genomic_DNA"/>
</dbReference>
<protein>
    <submittedName>
        <fullName evidence="1">Uncharacterized protein</fullName>
    </submittedName>
</protein>
<sequence length="130" mass="14539">MTVADVVSSVFDDLDPAAQSAKMELSQSNAMFFCSAQRSKNLSWYRIQPTKLLPMRSENRIFCTGSRCNSGARYNNYWRDDVKQEVNGQPCTSLMTSLLNHLLEVAHHCADFAGMPCFSAAPHSVNRMPS</sequence>